<gene>
    <name evidence="2" type="ORF">KQI42_00055</name>
</gene>
<keyword evidence="3" id="KW-1185">Reference proteome</keyword>
<organism evidence="2 3">
    <name type="scientific">Tissierella simiarum</name>
    <dbReference type="NCBI Taxonomy" id="2841534"/>
    <lineage>
        <taxon>Bacteria</taxon>
        <taxon>Bacillati</taxon>
        <taxon>Bacillota</taxon>
        <taxon>Tissierellia</taxon>
        <taxon>Tissierellales</taxon>
        <taxon>Tissierellaceae</taxon>
        <taxon>Tissierella</taxon>
    </lineage>
</organism>
<dbReference type="Pfam" id="PF24032">
    <property type="entry name" value="YQBQ"/>
    <property type="match status" value="1"/>
</dbReference>
<feature type="domain" description="YqbQ/XkdQ" evidence="1">
    <location>
        <begin position="22"/>
        <end position="315"/>
    </location>
</feature>
<name>A0ABS6E0F3_9FIRM</name>
<comment type="caution">
    <text evidence="2">The sequence shown here is derived from an EMBL/GenBank/DDBJ whole genome shotgun (WGS) entry which is preliminary data.</text>
</comment>
<protein>
    <recommendedName>
        <fullName evidence="1">YqbQ/XkdQ domain-containing protein</fullName>
    </recommendedName>
</protein>
<evidence type="ECO:0000313" key="3">
    <source>
        <dbReference type="Proteomes" id="UP000749471"/>
    </source>
</evidence>
<evidence type="ECO:0000313" key="2">
    <source>
        <dbReference type="EMBL" id="MBU5436380.1"/>
    </source>
</evidence>
<proteinExistence type="predicted"/>
<accession>A0ABS6E0F3</accession>
<dbReference type="RefSeq" id="WP_216515546.1">
    <property type="nucleotide sequence ID" value="NZ_JAHLPM010000001.1"/>
</dbReference>
<dbReference type="EMBL" id="JAHLPM010000001">
    <property type="protein sequence ID" value="MBU5436380.1"/>
    <property type="molecule type" value="Genomic_DNA"/>
</dbReference>
<dbReference type="InterPro" id="IPR056937">
    <property type="entry name" value="YqbQ/XkdQ"/>
</dbReference>
<sequence>MAYELVIRNKGKQYMPLVEGDITWETVRIGQPGKLTFNILKDDTIDFQEGNSVTFKVDGKNLFCGFIFSKDRDKNQIISVTAYDKLRYLKNKDIYQYTEKKASEVLKEIAQIYDLSIGTIEDTGYVIPHRVKENVTLLDIIYDALELTLRNKGKMYVLYDDYGNLMLKDIETMKIPDLVIGEYNSQNFSYKTDIDTDTYNVVKLYRSGENVGKEEPCVDKDDNNIDNWGVLQYLDKIDENVNPKVKAEILLKMKNRKGRTLQLKDCLGDIRVRAGTSVMVLMRDIGDISIQQYMLVEKVKHTFRNDEHFMSLDLRGDI</sequence>
<evidence type="ECO:0000259" key="1">
    <source>
        <dbReference type="Pfam" id="PF24032"/>
    </source>
</evidence>
<reference evidence="2 3" key="1">
    <citation type="submission" date="2021-06" db="EMBL/GenBank/DDBJ databases">
        <authorList>
            <person name="Sun Q."/>
            <person name="Li D."/>
        </authorList>
    </citation>
    <scope>NUCLEOTIDE SEQUENCE [LARGE SCALE GENOMIC DNA]</scope>
    <source>
        <strain evidence="2 3">MSJ-40</strain>
    </source>
</reference>
<dbReference type="Proteomes" id="UP000749471">
    <property type="component" value="Unassembled WGS sequence"/>
</dbReference>